<name>A0ACC0JD52_CHOFU</name>
<gene>
    <name evidence="1" type="ORF">MSG28_009904</name>
</gene>
<organism evidence="1 2">
    <name type="scientific">Choristoneura fumiferana</name>
    <name type="common">Spruce budworm moth</name>
    <name type="synonym">Archips fumiferana</name>
    <dbReference type="NCBI Taxonomy" id="7141"/>
    <lineage>
        <taxon>Eukaryota</taxon>
        <taxon>Metazoa</taxon>
        <taxon>Ecdysozoa</taxon>
        <taxon>Arthropoda</taxon>
        <taxon>Hexapoda</taxon>
        <taxon>Insecta</taxon>
        <taxon>Pterygota</taxon>
        <taxon>Neoptera</taxon>
        <taxon>Endopterygota</taxon>
        <taxon>Lepidoptera</taxon>
        <taxon>Glossata</taxon>
        <taxon>Ditrysia</taxon>
        <taxon>Tortricoidea</taxon>
        <taxon>Tortricidae</taxon>
        <taxon>Tortricinae</taxon>
        <taxon>Choristoneura</taxon>
    </lineage>
</organism>
<dbReference type="EMBL" id="CM046116">
    <property type="protein sequence ID" value="KAI8421999.1"/>
    <property type="molecule type" value="Genomic_DNA"/>
</dbReference>
<evidence type="ECO:0000313" key="2">
    <source>
        <dbReference type="Proteomes" id="UP001064048"/>
    </source>
</evidence>
<comment type="caution">
    <text evidence="1">The sequence shown here is derived from an EMBL/GenBank/DDBJ whole genome shotgun (WGS) entry which is preliminary data.</text>
</comment>
<proteinExistence type="predicted"/>
<sequence>MGKTIYESDNADSHLIQDADDPMSASVIKRTRLGWLEGERKALVTEDGHFFSFKGIPYAKPPVGSLRFKAPEPPAQWTGIRKATKHGPICPQKKLQRMECHDCIGNEDCLYLNVYTPNMEPSNLLPVMVFIHGGGLRYGSGDEQDYGPDFLVKQGVLLVTFNYRLNTFGFLCLDSMEVPGNAGFKDQVAALRWVQCNIEDYGGDPNNVTIFGESSAGVALHVVSPMSANLFKRAVLLGGVPMCDWSVDVSPRSRAVTLAYLLGLEVENPDSDQLLKFLQSLSVDDIIVKAPCLFRSEDMHNFVLNMSHYSSVVEKDFGQERFLIEDPEESLMNGNVNRVDVMTGYANMSASDRIGMLMNLALNIYKTAPELFVPRRILKDASKHKILDIANKIRDHYFGEKSTTHITLKEFVRFCGVSERSIYTEESREKYGIVGASQSDLMLHLFEPKNAGLKLDKESKGYKLIQMLSTITTNFAKFGKPFVDDCYSNIVWCEYDYFAESYMDIDVDLNPGAALNDDVVDFWKSLYEYAGVKMEM</sequence>
<accession>A0ACC0JD52</accession>
<keyword evidence="2" id="KW-1185">Reference proteome</keyword>
<evidence type="ECO:0000313" key="1">
    <source>
        <dbReference type="EMBL" id="KAI8421999.1"/>
    </source>
</evidence>
<dbReference type="Proteomes" id="UP001064048">
    <property type="component" value="Chromosome 16"/>
</dbReference>
<reference evidence="1 2" key="1">
    <citation type="journal article" date="2022" name="Genome Biol. Evol.">
        <title>The Spruce Budworm Genome: Reconstructing the Evolutionary History of Antifreeze Proteins.</title>
        <authorList>
            <person name="Beliveau C."/>
            <person name="Gagne P."/>
            <person name="Picq S."/>
            <person name="Vernygora O."/>
            <person name="Keeling C.I."/>
            <person name="Pinkney K."/>
            <person name="Doucet D."/>
            <person name="Wen F."/>
            <person name="Johnston J.S."/>
            <person name="Maaroufi H."/>
            <person name="Boyle B."/>
            <person name="Laroche J."/>
            <person name="Dewar K."/>
            <person name="Juretic N."/>
            <person name="Blackburn G."/>
            <person name="Nisole A."/>
            <person name="Brunet B."/>
            <person name="Brandao M."/>
            <person name="Lumley L."/>
            <person name="Duan J."/>
            <person name="Quan G."/>
            <person name="Lucarotti C.J."/>
            <person name="Roe A.D."/>
            <person name="Sperling F.A.H."/>
            <person name="Levesque R.C."/>
            <person name="Cusson M."/>
        </authorList>
    </citation>
    <scope>NUCLEOTIDE SEQUENCE [LARGE SCALE GENOMIC DNA]</scope>
    <source>
        <strain evidence="1">Glfc:IPQL:Cfum</strain>
    </source>
</reference>
<protein>
    <submittedName>
        <fullName evidence="1">Uncharacterized protein</fullName>
    </submittedName>
</protein>